<reference evidence="1 2" key="1">
    <citation type="submission" date="2019-08" db="EMBL/GenBank/DDBJ databases">
        <title>Actinomadura sp. nov. CYP1-5 isolated from mountain soil.</title>
        <authorList>
            <person name="Songsumanus A."/>
            <person name="Kuncharoen N."/>
            <person name="Kudo T."/>
            <person name="Yuki M."/>
            <person name="Igarashi Y."/>
            <person name="Tanasupawat S."/>
        </authorList>
    </citation>
    <scope>NUCLEOTIDE SEQUENCE [LARGE SCALE GENOMIC DNA]</scope>
    <source>
        <strain evidence="1 2">JCM 14158</strain>
    </source>
</reference>
<evidence type="ECO:0000313" key="2">
    <source>
        <dbReference type="Proteomes" id="UP000323380"/>
    </source>
</evidence>
<dbReference type="Pfam" id="PF13376">
    <property type="entry name" value="OmdA"/>
    <property type="match status" value="1"/>
</dbReference>
<dbReference type="STRING" id="1220554.GCA_001552135_01267"/>
<evidence type="ECO:0000313" key="1">
    <source>
        <dbReference type="EMBL" id="TYB42045.1"/>
    </source>
</evidence>
<sequence>MDDPGSALHFADAAAWEAWLARHHDTGAGAWLTIAKKGAPVASLTIADALDVALCYGWIDSQRRSLDEHRYLQRYSRRRKGSPWSAVNVAKAEALIAAGRMRPPGLAEIDAARADGRWDAAYAAQRDATVPPDLAEALAAHPGAAARFDALDKTARYLLILPLLKARTPAGRRARLDRAIADLLDT</sequence>
<accession>A0A5D0NCU0</accession>
<keyword evidence="2" id="KW-1185">Reference proteome</keyword>
<dbReference type="AlphaFoldDB" id="A0A5D0NCU0"/>
<comment type="caution">
    <text evidence="1">The sequence shown here is derived from an EMBL/GenBank/DDBJ whole genome shotgun (WGS) entry which is preliminary data.</text>
</comment>
<dbReference type="EMBL" id="VSFG01000009">
    <property type="protein sequence ID" value="TYB42045.1"/>
    <property type="molecule type" value="Genomic_DNA"/>
</dbReference>
<proteinExistence type="predicted"/>
<name>A0A5D0NCU0_9ACTN</name>
<gene>
    <name evidence="1" type="ORF">FXF69_34620</name>
</gene>
<protein>
    <submittedName>
        <fullName evidence="1">OmdA domain containing protein</fullName>
    </submittedName>
</protein>
<dbReference type="RefSeq" id="WP_067886277.1">
    <property type="nucleotide sequence ID" value="NZ_VSFG01000009.1"/>
</dbReference>
<organism evidence="1 2">
    <name type="scientific">Actinomadura chibensis</name>
    <dbReference type="NCBI Taxonomy" id="392828"/>
    <lineage>
        <taxon>Bacteria</taxon>
        <taxon>Bacillati</taxon>
        <taxon>Actinomycetota</taxon>
        <taxon>Actinomycetes</taxon>
        <taxon>Streptosporangiales</taxon>
        <taxon>Thermomonosporaceae</taxon>
        <taxon>Actinomadura</taxon>
    </lineage>
</organism>
<dbReference type="Proteomes" id="UP000323380">
    <property type="component" value="Unassembled WGS sequence"/>
</dbReference>